<dbReference type="Gene3D" id="3.20.20.140">
    <property type="entry name" value="Metal-dependent hydrolases"/>
    <property type="match status" value="1"/>
</dbReference>
<keyword evidence="3" id="KW-0378">Hydrolase</keyword>
<dbReference type="Pfam" id="PF04909">
    <property type="entry name" value="Amidohydro_2"/>
    <property type="match status" value="1"/>
</dbReference>
<evidence type="ECO:0000259" key="5">
    <source>
        <dbReference type="Pfam" id="PF04909"/>
    </source>
</evidence>
<reference evidence="6 7" key="1">
    <citation type="submission" date="2019-05" db="EMBL/GenBank/DDBJ databases">
        <title>We sequenced the genome of Paenibacillus hemerocallicola KCTC 33185 for further insight into its adaptation and study the phylogeny of Paenibacillus.</title>
        <authorList>
            <person name="Narsing Rao M.P."/>
        </authorList>
    </citation>
    <scope>NUCLEOTIDE SEQUENCE [LARGE SCALE GENOMIC DNA]</scope>
    <source>
        <strain evidence="6 7">KCTC 33185</strain>
    </source>
</reference>
<dbReference type="AlphaFoldDB" id="A0A5C4T1E5"/>
<feature type="domain" description="Amidohydrolase-related" evidence="5">
    <location>
        <begin position="4"/>
        <end position="220"/>
    </location>
</feature>
<sequence>MNMIDAHVHLRGPDLAPGTLEEGDRLGVKLFVCSTVVGMGYYPSFDKVSQSNDDLYAVMRRHPDRVAGYCYVNPRHGEAALEDFRRRIEDQRMIGLKLWVATLCDDPLVYPFIEQAIAYRAPILIHAWRKTVGQLPYESTAAHVANLARRYPEARIIMAHMAGQVESAVNLVEPYPNVYTDTSGSPIGGAEVSIAVSRLGAKRVIFGSDLYGACLASNIGKVLGAGLTTEQLDLVMAQNMESLLQGVSA</sequence>
<dbReference type="PANTHER" id="PTHR21240:SF28">
    <property type="entry name" value="ISO-OROTATE DECARBOXYLASE (EUROFUNG)"/>
    <property type="match status" value="1"/>
</dbReference>
<dbReference type="InterPro" id="IPR032466">
    <property type="entry name" value="Metal_Hydrolase"/>
</dbReference>
<dbReference type="PANTHER" id="PTHR21240">
    <property type="entry name" value="2-AMINO-3-CARBOXYLMUCONATE-6-SEMIALDEHYDE DECARBOXYLASE"/>
    <property type="match status" value="1"/>
</dbReference>
<name>A0A5C4T1E5_9BACL</name>
<dbReference type="SUPFAM" id="SSF51556">
    <property type="entry name" value="Metallo-dependent hydrolases"/>
    <property type="match status" value="1"/>
</dbReference>
<dbReference type="EMBL" id="VDCQ01000051">
    <property type="protein sequence ID" value="TNJ62922.1"/>
    <property type="molecule type" value="Genomic_DNA"/>
</dbReference>
<keyword evidence="7" id="KW-1185">Reference proteome</keyword>
<dbReference type="PROSITE" id="PS00482">
    <property type="entry name" value="DIHYDROOROTASE_1"/>
    <property type="match status" value="1"/>
</dbReference>
<keyword evidence="4" id="KW-0456">Lyase</keyword>
<dbReference type="GO" id="GO:0005737">
    <property type="term" value="C:cytoplasm"/>
    <property type="evidence" value="ECO:0007669"/>
    <property type="project" value="TreeGrafter"/>
</dbReference>
<dbReference type="InterPro" id="IPR032465">
    <property type="entry name" value="ACMSD"/>
</dbReference>
<dbReference type="OrthoDB" id="9771932at2"/>
<accession>A0A5C4T1E5</accession>
<dbReference type="GO" id="GO:0016831">
    <property type="term" value="F:carboxy-lyase activity"/>
    <property type="evidence" value="ECO:0007669"/>
    <property type="project" value="InterPro"/>
</dbReference>
<protein>
    <recommendedName>
        <fullName evidence="5">Amidohydrolase-related domain-containing protein</fullName>
    </recommendedName>
</protein>
<dbReference type="InterPro" id="IPR002195">
    <property type="entry name" value="Dihydroorotase_CS"/>
</dbReference>
<dbReference type="Proteomes" id="UP000307943">
    <property type="component" value="Unassembled WGS sequence"/>
</dbReference>
<dbReference type="GO" id="GO:0019748">
    <property type="term" value="P:secondary metabolic process"/>
    <property type="evidence" value="ECO:0007669"/>
    <property type="project" value="TreeGrafter"/>
</dbReference>
<dbReference type="CDD" id="cd01292">
    <property type="entry name" value="metallo-dependent_hydrolases"/>
    <property type="match status" value="1"/>
</dbReference>
<dbReference type="GO" id="GO:0016812">
    <property type="term" value="F:hydrolase activity, acting on carbon-nitrogen (but not peptide) bonds, in cyclic amides"/>
    <property type="evidence" value="ECO:0007669"/>
    <property type="project" value="InterPro"/>
</dbReference>
<evidence type="ECO:0000256" key="4">
    <source>
        <dbReference type="ARBA" id="ARBA00023239"/>
    </source>
</evidence>
<evidence type="ECO:0000313" key="7">
    <source>
        <dbReference type="Proteomes" id="UP000307943"/>
    </source>
</evidence>
<comment type="caution">
    <text evidence="6">The sequence shown here is derived from an EMBL/GenBank/DDBJ whole genome shotgun (WGS) entry which is preliminary data.</text>
</comment>
<dbReference type="InterPro" id="IPR006680">
    <property type="entry name" value="Amidohydro-rel"/>
</dbReference>
<evidence type="ECO:0000256" key="1">
    <source>
        <dbReference type="ARBA" id="ARBA00002368"/>
    </source>
</evidence>
<proteinExistence type="predicted"/>
<dbReference type="GO" id="GO:0046872">
    <property type="term" value="F:metal ion binding"/>
    <property type="evidence" value="ECO:0007669"/>
    <property type="project" value="UniProtKB-KW"/>
</dbReference>
<gene>
    <name evidence="6" type="ORF">FE784_28260</name>
</gene>
<keyword evidence="2" id="KW-0479">Metal-binding</keyword>
<evidence type="ECO:0000256" key="2">
    <source>
        <dbReference type="ARBA" id="ARBA00022723"/>
    </source>
</evidence>
<comment type="function">
    <text evidence="1">Catalyzes the reversible cyclization of carbamoyl aspartate to dihydroorotate.</text>
</comment>
<evidence type="ECO:0000256" key="3">
    <source>
        <dbReference type="ARBA" id="ARBA00022801"/>
    </source>
</evidence>
<organism evidence="6 7">
    <name type="scientific">Paenibacillus hemerocallicola</name>
    <dbReference type="NCBI Taxonomy" id="1172614"/>
    <lineage>
        <taxon>Bacteria</taxon>
        <taxon>Bacillati</taxon>
        <taxon>Bacillota</taxon>
        <taxon>Bacilli</taxon>
        <taxon>Bacillales</taxon>
        <taxon>Paenibacillaceae</taxon>
        <taxon>Paenibacillus</taxon>
    </lineage>
</organism>
<evidence type="ECO:0000313" key="6">
    <source>
        <dbReference type="EMBL" id="TNJ62922.1"/>
    </source>
</evidence>